<proteinExistence type="predicted"/>
<gene>
    <name evidence="2" type="ORF">VSR73_02010</name>
</gene>
<keyword evidence="3" id="KW-1185">Reference proteome</keyword>
<evidence type="ECO:0000313" key="2">
    <source>
        <dbReference type="EMBL" id="MEM5419847.1"/>
    </source>
</evidence>
<evidence type="ECO:0000256" key="1">
    <source>
        <dbReference type="SAM" id="Phobius"/>
    </source>
</evidence>
<dbReference type="Proteomes" id="UP001489897">
    <property type="component" value="Unassembled WGS sequence"/>
</dbReference>
<sequence>MKRATEIAELTLKVLSCLAIVIAGAWALWTFWLGGATDWQCNVAIETQVLPYSNDMRLLVVHVKSKNPRNTTFELLSKKHDSFVLRVRKIATDAKAGTVFPEDEGDVLASVDILARQGGDYEFVPGAEMDDMQAIVVPVGTTVSLTADMEMHTGTLDEHGKPDTDSNGASAVVHIGS</sequence>
<keyword evidence="1" id="KW-0812">Transmembrane</keyword>
<evidence type="ECO:0000313" key="3">
    <source>
        <dbReference type="Proteomes" id="UP001489897"/>
    </source>
</evidence>
<dbReference type="RefSeq" id="WP_342945646.1">
    <property type="nucleotide sequence ID" value="NZ_JAYMRV010000001.1"/>
</dbReference>
<protein>
    <recommendedName>
        <fullName evidence="4">Copper chaperone PCu(A)C</fullName>
    </recommendedName>
</protein>
<evidence type="ECO:0008006" key="4">
    <source>
        <dbReference type="Google" id="ProtNLM"/>
    </source>
</evidence>
<feature type="transmembrane region" description="Helical" evidence="1">
    <location>
        <begin position="12"/>
        <end position="32"/>
    </location>
</feature>
<reference evidence="2 3" key="1">
    <citation type="submission" date="2024-01" db="EMBL/GenBank/DDBJ databases">
        <title>The diversity of rhizobia nodulating Mimosa spp. in eleven states of Brazil covering several biomes is determined by host plant, location, and edaphic factors.</title>
        <authorList>
            <person name="Rouws L."/>
            <person name="Barauna A."/>
            <person name="Beukes C."/>
            <person name="De Faria S.M."/>
            <person name="Gross E."/>
            <person name="Dos Reis Junior F.B."/>
            <person name="Simon M."/>
            <person name="Maluk M."/>
            <person name="Odee D.W."/>
            <person name="Kenicer G."/>
            <person name="Young J.P.W."/>
            <person name="Reis V.M."/>
            <person name="Zilli J."/>
            <person name="James E.K."/>
        </authorList>
    </citation>
    <scope>NUCLEOTIDE SEQUENCE [LARGE SCALE GENOMIC DNA]</scope>
    <source>
        <strain evidence="2 3">JPY167</strain>
    </source>
</reference>
<comment type="caution">
    <text evidence="2">The sequence shown here is derived from an EMBL/GenBank/DDBJ whole genome shotgun (WGS) entry which is preliminary data.</text>
</comment>
<keyword evidence="1" id="KW-1133">Transmembrane helix</keyword>
<keyword evidence="1" id="KW-0472">Membrane</keyword>
<accession>A0ABU9RIF8</accession>
<dbReference type="EMBL" id="JAYMRV010000001">
    <property type="protein sequence ID" value="MEM5419847.1"/>
    <property type="molecule type" value="Genomic_DNA"/>
</dbReference>
<name>A0ABU9RIF8_9BURK</name>
<organism evidence="2 3">
    <name type="scientific">Paraburkholderia ferrariae</name>
    <dbReference type="NCBI Taxonomy" id="386056"/>
    <lineage>
        <taxon>Bacteria</taxon>
        <taxon>Pseudomonadati</taxon>
        <taxon>Pseudomonadota</taxon>
        <taxon>Betaproteobacteria</taxon>
        <taxon>Burkholderiales</taxon>
        <taxon>Burkholderiaceae</taxon>
        <taxon>Paraburkholderia</taxon>
    </lineage>
</organism>